<protein>
    <submittedName>
        <fullName evidence="1">Uncharacterized protein</fullName>
    </submittedName>
</protein>
<gene>
    <name evidence="1" type="ORF">PoB_000306600</name>
</gene>
<proteinExistence type="predicted"/>
<dbReference type="AlphaFoldDB" id="A0AAV3Y0E7"/>
<comment type="caution">
    <text evidence="1">The sequence shown here is derived from an EMBL/GenBank/DDBJ whole genome shotgun (WGS) entry which is preliminary data.</text>
</comment>
<dbReference type="Proteomes" id="UP000735302">
    <property type="component" value="Unassembled WGS sequence"/>
</dbReference>
<evidence type="ECO:0000313" key="2">
    <source>
        <dbReference type="Proteomes" id="UP000735302"/>
    </source>
</evidence>
<evidence type="ECO:0000313" key="1">
    <source>
        <dbReference type="EMBL" id="GFN76560.1"/>
    </source>
</evidence>
<sequence>MYSSFLSPLFREEIRCRIDSNSAAGKCEKRFRSKYKSCPGGDGQRSEYNKRCQASVGERESSTGCDELLPMLRREIGGREVGVMKDSGCEGIVVRKKVVVRVS</sequence>
<dbReference type="EMBL" id="BLXT01000403">
    <property type="protein sequence ID" value="GFN76560.1"/>
    <property type="molecule type" value="Genomic_DNA"/>
</dbReference>
<accession>A0AAV3Y0E7</accession>
<reference evidence="1 2" key="1">
    <citation type="journal article" date="2021" name="Elife">
        <title>Chloroplast acquisition without the gene transfer in kleptoplastic sea slugs, Plakobranchus ocellatus.</title>
        <authorList>
            <person name="Maeda T."/>
            <person name="Takahashi S."/>
            <person name="Yoshida T."/>
            <person name="Shimamura S."/>
            <person name="Takaki Y."/>
            <person name="Nagai Y."/>
            <person name="Toyoda A."/>
            <person name="Suzuki Y."/>
            <person name="Arimoto A."/>
            <person name="Ishii H."/>
            <person name="Satoh N."/>
            <person name="Nishiyama T."/>
            <person name="Hasebe M."/>
            <person name="Maruyama T."/>
            <person name="Minagawa J."/>
            <person name="Obokata J."/>
            <person name="Shigenobu S."/>
        </authorList>
    </citation>
    <scope>NUCLEOTIDE SEQUENCE [LARGE SCALE GENOMIC DNA]</scope>
</reference>
<organism evidence="1 2">
    <name type="scientific">Plakobranchus ocellatus</name>
    <dbReference type="NCBI Taxonomy" id="259542"/>
    <lineage>
        <taxon>Eukaryota</taxon>
        <taxon>Metazoa</taxon>
        <taxon>Spiralia</taxon>
        <taxon>Lophotrochozoa</taxon>
        <taxon>Mollusca</taxon>
        <taxon>Gastropoda</taxon>
        <taxon>Heterobranchia</taxon>
        <taxon>Euthyneura</taxon>
        <taxon>Panpulmonata</taxon>
        <taxon>Sacoglossa</taxon>
        <taxon>Placobranchoidea</taxon>
        <taxon>Plakobranchidae</taxon>
        <taxon>Plakobranchus</taxon>
    </lineage>
</organism>
<keyword evidence="2" id="KW-1185">Reference proteome</keyword>
<name>A0AAV3Y0E7_9GAST</name>